<dbReference type="InterPro" id="IPR001750">
    <property type="entry name" value="ND/Mrp_TM"/>
</dbReference>
<feature type="transmembrane region" description="Helical" evidence="7">
    <location>
        <begin position="403"/>
        <end position="425"/>
    </location>
</feature>
<feature type="domain" description="NADH:quinone oxidoreductase/Mrp antiporter transmembrane" evidence="8">
    <location>
        <begin position="320"/>
        <end position="501"/>
    </location>
</feature>
<dbReference type="AlphaFoldDB" id="A0A976YDD9"/>
<feature type="transmembrane region" description="Helical" evidence="7">
    <location>
        <begin position="291"/>
        <end position="313"/>
    </location>
</feature>
<feature type="transmembrane region" description="Helical" evidence="7">
    <location>
        <begin position="85"/>
        <end position="105"/>
    </location>
</feature>
<keyword evidence="5" id="KW-0520">NAD</keyword>
<keyword evidence="3" id="KW-1278">Translocase</keyword>
<feature type="transmembrane region" description="Helical" evidence="7">
    <location>
        <begin position="376"/>
        <end position="397"/>
    </location>
</feature>
<feature type="transmembrane region" description="Helical" evidence="7">
    <location>
        <begin position="347"/>
        <end position="369"/>
    </location>
</feature>
<evidence type="ECO:0000313" key="9">
    <source>
        <dbReference type="EMBL" id="UVF37870.1"/>
    </source>
</evidence>
<keyword evidence="6 7" id="KW-0472">Membrane</keyword>
<proteinExistence type="inferred from homology"/>
<dbReference type="RefSeq" id="YP_010470382.1">
    <property type="nucleotide sequence ID" value="NC_066038.1"/>
</dbReference>
<name>A0A976YDD9_9CHLO</name>
<dbReference type="PANTHER" id="PTHR22773">
    <property type="entry name" value="NADH DEHYDROGENASE"/>
    <property type="match status" value="1"/>
</dbReference>
<keyword evidence="4 7" id="KW-1133">Transmembrane helix</keyword>
<dbReference type="GO" id="GO:0042773">
    <property type="term" value="P:ATP synthesis coupled electron transport"/>
    <property type="evidence" value="ECO:0007669"/>
    <property type="project" value="InterPro"/>
</dbReference>
<geneLocation type="mitochondrion" evidence="9"/>
<feature type="domain" description="NADH:quinone oxidoreductase/Mrp antiporter transmembrane" evidence="8">
    <location>
        <begin position="172"/>
        <end position="319"/>
    </location>
</feature>
<feature type="transmembrane region" description="Helical" evidence="7">
    <location>
        <begin position="545"/>
        <end position="571"/>
    </location>
</feature>
<evidence type="ECO:0000256" key="5">
    <source>
        <dbReference type="ARBA" id="ARBA00023027"/>
    </source>
</evidence>
<sequence length="577" mass="64832">MLKHSLDINFLSYVFENDFMIALPEIFFLLAISFLLIFGLYFGSNIESKKRINVAQQPQKGPNLQKNKRLYTSTRDSSFFYTQPALLNSNICRLALLSLGLTFILYVNSPITEAVFFYNSFINDFFTLFLKLFLIVGACSVLMIGDFQKLYYFESIILILFSIFGQLTLISSYNLIILYLSIELQSLSFYVLAASKNHSEFSTEAGIKYFLLGAFSSAMLLYGISLVYGFTGTIQFQELWLLMLNYNKVAGQQILGCLFGFTLILLSFLFKITAAPFHAWAPDVYEGAPTSITALFAIVPKIALFGVFLRLFMESTLLHTASLPAVLLQSTPSFLSQSTIDLVDYRWLFYIIMGCSIVSMLLGCFGALSQTKIKRLLAFSSITNVGYLLMGVSCISAEGLNALLIHLILYVLMTINLFTIILLPIHREHLISLQRIKYLSDLSNLFKTHPILATSFAINLLSLAGIPPLAGFLGKYYLLVAAIHASLYVLAFVAAITTVISTVYYIRLIKVMYFEPLSYASEGAADVSLRSHFFCFHRITKDSSYVLAVTLLLILTLFFMPNSINLITYYATLQLSL</sequence>
<evidence type="ECO:0000256" key="7">
    <source>
        <dbReference type="SAM" id="Phobius"/>
    </source>
</evidence>
<organism evidence="9">
    <name type="scientific">Symbiochloris sp. SG-2018</name>
    <dbReference type="NCBI Taxonomy" id="2126034"/>
    <lineage>
        <taxon>Eukaryota</taxon>
        <taxon>Viridiplantae</taxon>
        <taxon>Chlorophyta</taxon>
        <taxon>core chlorophytes</taxon>
        <taxon>Trebouxiophyceae</taxon>
        <taxon>Trebouxiales</taxon>
        <taxon>Trebouxiaceae</taxon>
        <taxon>Symbiochloris</taxon>
    </lineage>
</organism>
<feature type="transmembrane region" description="Helical" evidence="7">
    <location>
        <begin position="476"/>
        <end position="506"/>
    </location>
</feature>
<evidence type="ECO:0000256" key="2">
    <source>
        <dbReference type="ARBA" id="ARBA00022692"/>
    </source>
</evidence>
<evidence type="ECO:0000259" key="8">
    <source>
        <dbReference type="Pfam" id="PF00361"/>
    </source>
</evidence>
<feature type="transmembrane region" description="Helical" evidence="7">
    <location>
        <begin position="20"/>
        <end position="42"/>
    </location>
</feature>
<dbReference type="GO" id="GO:0016020">
    <property type="term" value="C:membrane"/>
    <property type="evidence" value="ECO:0007669"/>
    <property type="project" value="UniProtKB-SubCell"/>
</dbReference>
<dbReference type="Pfam" id="PF00361">
    <property type="entry name" value="Proton_antipo_M"/>
    <property type="match status" value="2"/>
</dbReference>
<feature type="transmembrane region" description="Helical" evidence="7">
    <location>
        <begin position="207"/>
        <end position="230"/>
    </location>
</feature>
<comment type="subcellular location">
    <subcellularLocation>
        <location evidence="1">Membrane</location>
        <topology evidence="1">Multi-pass membrane protein</topology>
    </subcellularLocation>
</comment>
<keyword evidence="2 7" id="KW-0812">Transmembrane</keyword>
<feature type="transmembrane region" description="Helical" evidence="7">
    <location>
        <begin position="125"/>
        <end position="144"/>
    </location>
</feature>
<evidence type="ECO:0000256" key="1">
    <source>
        <dbReference type="ARBA" id="ARBA00004141"/>
    </source>
</evidence>
<feature type="transmembrane region" description="Helical" evidence="7">
    <location>
        <begin position="151"/>
        <end position="170"/>
    </location>
</feature>
<evidence type="ECO:0000256" key="4">
    <source>
        <dbReference type="ARBA" id="ARBA00022989"/>
    </source>
</evidence>
<gene>
    <name evidence="9" type="primary">nad2</name>
</gene>
<accession>A0A976YDD9</accession>
<dbReference type="HAMAP" id="MF_00445">
    <property type="entry name" value="NDH1_NuoN_1"/>
    <property type="match status" value="1"/>
</dbReference>
<dbReference type="GO" id="GO:0008137">
    <property type="term" value="F:NADH dehydrogenase (ubiquinone) activity"/>
    <property type="evidence" value="ECO:0007669"/>
    <property type="project" value="InterPro"/>
</dbReference>
<reference evidence="9" key="1">
    <citation type="submission" date="2022-07" db="EMBL/GenBank/DDBJ databases">
        <title>The complete mitochondrial genome of symbiochlorium hainandiaet.</title>
        <authorList>
            <person name="Yang F.F."/>
        </authorList>
    </citation>
    <scope>NUCLEOTIDE SEQUENCE</scope>
</reference>
<feature type="transmembrane region" description="Helical" evidence="7">
    <location>
        <begin position="250"/>
        <end position="270"/>
    </location>
</feature>
<evidence type="ECO:0000256" key="3">
    <source>
        <dbReference type="ARBA" id="ARBA00022967"/>
    </source>
</evidence>
<evidence type="ECO:0000256" key="6">
    <source>
        <dbReference type="ARBA" id="ARBA00023136"/>
    </source>
</evidence>
<dbReference type="EMBL" id="ON897766">
    <property type="protein sequence ID" value="UVF37870.1"/>
    <property type="molecule type" value="Genomic_DNA"/>
</dbReference>
<feature type="transmembrane region" description="Helical" evidence="7">
    <location>
        <begin position="446"/>
        <end position="470"/>
    </location>
</feature>
<keyword evidence="9" id="KW-0496">Mitochondrion</keyword>
<dbReference type="GeneID" id="74895788"/>
<dbReference type="InterPro" id="IPR010096">
    <property type="entry name" value="NADH-Q_OxRdtase_suN/2"/>
</dbReference>
<feature type="transmembrane region" description="Helical" evidence="7">
    <location>
        <begin position="176"/>
        <end position="195"/>
    </location>
</feature>
<protein>
    <submittedName>
        <fullName evidence="9">NADH dehydrogenase subunit 2</fullName>
    </submittedName>
</protein>